<dbReference type="SUPFAM" id="SSF51011">
    <property type="entry name" value="Glycosyl hydrolase domain"/>
    <property type="match status" value="1"/>
</dbReference>
<gene>
    <name evidence="5" type="ORF">HHE94_01130</name>
</gene>
<dbReference type="InterPro" id="IPR045857">
    <property type="entry name" value="O16G_dom_2"/>
</dbReference>
<dbReference type="GO" id="GO:0004556">
    <property type="term" value="F:alpha-amylase activity"/>
    <property type="evidence" value="ECO:0007669"/>
    <property type="project" value="TreeGrafter"/>
</dbReference>
<dbReference type="PANTHER" id="PTHR10357">
    <property type="entry name" value="ALPHA-AMYLASE FAMILY MEMBER"/>
    <property type="match status" value="1"/>
</dbReference>
<dbReference type="InterPro" id="IPR017853">
    <property type="entry name" value="GH"/>
</dbReference>
<evidence type="ECO:0000256" key="1">
    <source>
        <dbReference type="ARBA" id="ARBA00008061"/>
    </source>
</evidence>
<comment type="caution">
    <text evidence="5">The sequence shown here is derived from an EMBL/GenBank/DDBJ whole genome shotgun (WGS) entry which is preliminary data.</text>
</comment>
<dbReference type="PANTHER" id="PTHR10357:SF179">
    <property type="entry name" value="NEUTRAL AND BASIC AMINO ACID TRANSPORT PROTEIN RBAT"/>
    <property type="match status" value="1"/>
</dbReference>
<reference evidence="5 6" key="1">
    <citation type="submission" date="2020-04" db="EMBL/GenBank/DDBJ databases">
        <title>Genome sequencing and assembly of Pseudoalteromonas arctica.</title>
        <authorList>
            <person name="Cook G.M."/>
        </authorList>
    </citation>
    <scope>NUCLEOTIDE SEQUENCE [LARGE SCALE GENOMIC DNA]</scope>
    <source>
        <strain evidence="5 6">NEC-BIFX-2020_001</strain>
    </source>
</reference>
<keyword evidence="3" id="KW-0326">Glycosidase</keyword>
<dbReference type="InterPro" id="IPR006047">
    <property type="entry name" value="GH13_cat_dom"/>
</dbReference>
<dbReference type="Gene3D" id="3.90.400.10">
    <property type="entry name" value="Oligo-1,6-glucosidase, Domain 2"/>
    <property type="match status" value="1"/>
</dbReference>
<accession>A0AAP6Y1B9</accession>
<dbReference type="Pfam" id="PF23915">
    <property type="entry name" value="SusG_C"/>
    <property type="match status" value="1"/>
</dbReference>
<dbReference type="Gene3D" id="2.60.40.1180">
    <property type="entry name" value="Golgi alpha-mannosidase II"/>
    <property type="match status" value="1"/>
</dbReference>
<evidence type="ECO:0000256" key="2">
    <source>
        <dbReference type="ARBA" id="ARBA00022801"/>
    </source>
</evidence>
<sequence length="540" mass="62312">MTQKQWYKGAVIYQVYPRSFQDSNNDGIGDLKGIINRIDYIKSLGVDAIWISPFFKSPMKDFGYDISDYRDIDPLFGDLNDFDELISQAHDRNIKIIIDQVLSHTSDQHQWFTDSRENQNNDKADWYVWAEAKDDGTAPNNWLSIFGGGAWQWEPRRGQYYLHNFLTEQPDLNFHNPDVRQAVLDNVEFWLKKGVDGFRLDAINFCYHDAQLRDNPAKPKDKRQGRGFSEDNPYAFQYHYYNNTQPENIEFMQDIRTLLNKYPGTVSLGEISSEDSLATMAQYTQGGDKLHMGYSFELLTNDYSSEYIRTTVQTLEQRMTEGWPCWAFSNHDVERVASRWSENGEINPQQCKMLTALLASLRGSVCMYQGEELGLGEARVAFEDLQDPYGITFWPNFKGRDGCRTPMPWEQADSPHAGFSDVKPWLPVDDAHKQQSVAVQTNDSNSILNAYREFMAWRKSQTVLLEGDIEFIETPEPVLAFYRTLGPQKMLCIFNLSSQQTSIDMPTSIVKEYNELSHHSAKLSQDTLTLEPFACFYAKC</sequence>
<dbReference type="RefSeq" id="WP_169043544.1">
    <property type="nucleotide sequence ID" value="NZ_JABBYB010000001.1"/>
</dbReference>
<dbReference type="InterPro" id="IPR056300">
    <property type="entry name" value="SusG-like_C"/>
</dbReference>
<name>A0AAP6Y1B9_9GAMM</name>
<dbReference type="SMART" id="SM00642">
    <property type="entry name" value="Aamy"/>
    <property type="match status" value="1"/>
</dbReference>
<protein>
    <submittedName>
        <fullName evidence="5">Alpha-glucosidase</fullName>
    </submittedName>
</protein>
<evidence type="ECO:0000256" key="3">
    <source>
        <dbReference type="ARBA" id="ARBA00023295"/>
    </source>
</evidence>
<dbReference type="FunFam" id="3.90.400.10:FF:000002">
    <property type="entry name" value="Sucrose isomerase"/>
    <property type="match status" value="1"/>
</dbReference>
<feature type="domain" description="Glycosyl hydrolase family 13 catalytic" evidence="4">
    <location>
        <begin position="14"/>
        <end position="404"/>
    </location>
</feature>
<dbReference type="EMBL" id="JABBYB010000001">
    <property type="protein sequence ID" value="NMP01329.1"/>
    <property type="molecule type" value="Genomic_DNA"/>
</dbReference>
<dbReference type="GO" id="GO:0009313">
    <property type="term" value="P:oligosaccharide catabolic process"/>
    <property type="evidence" value="ECO:0007669"/>
    <property type="project" value="TreeGrafter"/>
</dbReference>
<dbReference type="FunFam" id="3.20.20.80:FF:000064">
    <property type="entry name" value="Oligo-1,6-glucosidase"/>
    <property type="match status" value="1"/>
</dbReference>
<dbReference type="SUPFAM" id="SSF51445">
    <property type="entry name" value="(Trans)glycosidases"/>
    <property type="match status" value="1"/>
</dbReference>
<dbReference type="Proteomes" id="UP000549590">
    <property type="component" value="Unassembled WGS sequence"/>
</dbReference>
<proteinExistence type="inferred from homology"/>
<evidence type="ECO:0000313" key="5">
    <source>
        <dbReference type="EMBL" id="NMP01329.1"/>
    </source>
</evidence>
<keyword evidence="2" id="KW-0378">Hydrolase</keyword>
<organism evidence="5 6">
    <name type="scientific">Pseudoalteromonas arctica</name>
    <dbReference type="NCBI Taxonomy" id="394751"/>
    <lineage>
        <taxon>Bacteria</taxon>
        <taxon>Pseudomonadati</taxon>
        <taxon>Pseudomonadota</taxon>
        <taxon>Gammaproteobacteria</taxon>
        <taxon>Alteromonadales</taxon>
        <taxon>Pseudoalteromonadaceae</taxon>
        <taxon>Pseudoalteromonas</taxon>
    </lineage>
</organism>
<evidence type="ECO:0000313" key="6">
    <source>
        <dbReference type="Proteomes" id="UP000549590"/>
    </source>
</evidence>
<dbReference type="Gene3D" id="3.20.20.80">
    <property type="entry name" value="Glycosidases"/>
    <property type="match status" value="2"/>
</dbReference>
<dbReference type="CDD" id="cd11330">
    <property type="entry name" value="AmyAc_OligoGlu"/>
    <property type="match status" value="1"/>
</dbReference>
<dbReference type="Pfam" id="PF00128">
    <property type="entry name" value="Alpha-amylase"/>
    <property type="match status" value="1"/>
</dbReference>
<evidence type="ECO:0000259" key="4">
    <source>
        <dbReference type="SMART" id="SM00642"/>
    </source>
</evidence>
<dbReference type="AlphaFoldDB" id="A0AAP6Y1B9"/>
<dbReference type="InterPro" id="IPR013780">
    <property type="entry name" value="Glyco_hydro_b"/>
</dbReference>
<comment type="similarity">
    <text evidence="1">Belongs to the glycosyl hydrolase 13 family.</text>
</comment>